<dbReference type="Pfam" id="PF00106">
    <property type="entry name" value="adh_short"/>
    <property type="match status" value="1"/>
</dbReference>
<sequence length="305" mass="33379">MVQTPSTSKVWLVTGCSSGLGRELVTAILGRGDKVIPTARKLSDLEYMYSLDGAADNVHPIELDVTMPERELYIKIRGAVGHLGHIDVLVNNAGFVFSGVWEEVSDNDIRRQFDTNFYGSLKMVRCVLPYMRARRSGVILFMGSIAGWHGVAAGGPYSASKFAVEGAAESLSREITHLGIRVHVLVLGMFRTGILSPSNKNKTINLTAIPDYANVQEELRCRHRNSDGKQPGNPVLAAQKVFDVVALMYASPATFPLRIPLGSDALTVIKRKCTDTLEELKGWESFASSTDFTDGPSRSTVYSRL</sequence>
<evidence type="ECO:0000256" key="1">
    <source>
        <dbReference type="ARBA" id="ARBA00006484"/>
    </source>
</evidence>
<dbReference type="SUPFAM" id="SSF51735">
    <property type="entry name" value="NAD(P)-binding Rossmann-fold domains"/>
    <property type="match status" value="1"/>
</dbReference>
<evidence type="ECO:0000313" key="6">
    <source>
        <dbReference type="RefSeq" id="XP_033539098.1"/>
    </source>
</evidence>
<gene>
    <name evidence="4 6" type="ORF">P152DRAFT_454055</name>
</gene>
<dbReference type="PRINTS" id="PR00081">
    <property type="entry name" value="GDHRDH"/>
</dbReference>
<dbReference type="InterPro" id="IPR051911">
    <property type="entry name" value="SDR_oxidoreductase"/>
</dbReference>
<dbReference type="CDD" id="cd05374">
    <property type="entry name" value="17beta-HSD-like_SDR_c"/>
    <property type="match status" value="1"/>
</dbReference>
<reference evidence="6" key="3">
    <citation type="submission" date="2025-04" db="UniProtKB">
        <authorList>
            <consortium name="RefSeq"/>
        </authorList>
    </citation>
    <scope>IDENTIFICATION</scope>
    <source>
        <strain evidence="6">CBS 781.70</strain>
    </source>
</reference>
<protein>
    <submittedName>
        <fullName evidence="4 6">NAD(P)-binding protein</fullName>
    </submittedName>
</protein>
<dbReference type="Gene3D" id="3.40.50.720">
    <property type="entry name" value="NAD(P)-binding Rossmann-like Domain"/>
    <property type="match status" value="1"/>
</dbReference>
<reference evidence="6" key="2">
    <citation type="submission" date="2020-04" db="EMBL/GenBank/DDBJ databases">
        <authorList>
            <consortium name="NCBI Genome Project"/>
        </authorList>
    </citation>
    <scope>NUCLEOTIDE SEQUENCE</scope>
    <source>
        <strain evidence="6">CBS 781.70</strain>
    </source>
</reference>
<evidence type="ECO:0000313" key="4">
    <source>
        <dbReference type="EMBL" id="KAF1817467.1"/>
    </source>
</evidence>
<dbReference type="PANTHER" id="PTHR43976:SF16">
    <property type="entry name" value="SHORT-CHAIN DEHYDROGENASE_REDUCTASE FAMILY PROTEIN"/>
    <property type="match status" value="1"/>
</dbReference>
<dbReference type="RefSeq" id="XP_033539098.1">
    <property type="nucleotide sequence ID" value="XM_033678510.1"/>
</dbReference>
<dbReference type="AlphaFoldDB" id="A0A6G1GH89"/>
<keyword evidence="2" id="KW-0560">Oxidoreductase</keyword>
<dbReference type="Proteomes" id="UP000504638">
    <property type="component" value="Unplaced"/>
</dbReference>
<dbReference type="PRINTS" id="PR00080">
    <property type="entry name" value="SDRFAMILY"/>
</dbReference>
<evidence type="ECO:0000256" key="3">
    <source>
        <dbReference type="RuleBase" id="RU000363"/>
    </source>
</evidence>
<dbReference type="GeneID" id="54419080"/>
<name>A0A6G1GH89_9PEZI</name>
<dbReference type="GO" id="GO:0016491">
    <property type="term" value="F:oxidoreductase activity"/>
    <property type="evidence" value="ECO:0007669"/>
    <property type="project" value="UniProtKB-KW"/>
</dbReference>
<comment type="similarity">
    <text evidence="1 3">Belongs to the short-chain dehydrogenases/reductases (SDR) family.</text>
</comment>
<dbReference type="InterPro" id="IPR002347">
    <property type="entry name" value="SDR_fam"/>
</dbReference>
<keyword evidence="5" id="KW-1185">Reference proteome</keyword>
<dbReference type="EMBL" id="ML975149">
    <property type="protein sequence ID" value="KAF1817467.1"/>
    <property type="molecule type" value="Genomic_DNA"/>
</dbReference>
<dbReference type="InterPro" id="IPR036291">
    <property type="entry name" value="NAD(P)-bd_dom_sf"/>
</dbReference>
<dbReference type="PANTHER" id="PTHR43976">
    <property type="entry name" value="SHORT CHAIN DEHYDROGENASE"/>
    <property type="match status" value="1"/>
</dbReference>
<dbReference type="OrthoDB" id="1274115at2759"/>
<proteinExistence type="inferred from homology"/>
<accession>A0A6G1GH89</accession>
<evidence type="ECO:0000256" key="2">
    <source>
        <dbReference type="ARBA" id="ARBA00023002"/>
    </source>
</evidence>
<organism evidence="4">
    <name type="scientific">Eremomyces bilateralis CBS 781.70</name>
    <dbReference type="NCBI Taxonomy" id="1392243"/>
    <lineage>
        <taxon>Eukaryota</taxon>
        <taxon>Fungi</taxon>
        <taxon>Dikarya</taxon>
        <taxon>Ascomycota</taxon>
        <taxon>Pezizomycotina</taxon>
        <taxon>Dothideomycetes</taxon>
        <taxon>Dothideomycetes incertae sedis</taxon>
        <taxon>Eremomycetales</taxon>
        <taxon>Eremomycetaceae</taxon>
        <taxon>Eremomyces</taxon>
    </lineage>
</organism>
<reference evidence="4 6" key="1">
    <citation type="submission" date="2020-01" db="EMBL/GenBank/DDBJ databases">
        <authorList>
            <consortium name="DOE Joint Genome Institute"/>
            <person name="Haridas S."/>
            <person name="Albert R."/>
            <person name="Binder M."/>
            <person name="Bloem J."/>
            <person name="Labutti K."/>
            <person name="Salamov A."/>
            <person name="Andreopoulos B."/>
            <person name="Baker S.E."/>
            <person name="Barry K."/>
            <person name="Bills G."/>
            <person name="Bluhm B.H."/>
            <person name="Cannon C."/>
            <person name="Castanera R."/>
            <person name="Culley D.E."/>
            <person name="Daum C."/>
            <person name="Ezra D."/>
            <person name="Gonzalez J.B."/>
            <person name="Henrissat B."/>
            <person name="Kuo A."/>
            <person name="Liang C."/>
            <person name="Lipzen A."/>
            <person name="Lutzoni F."/>
            <person name="Magnuson J."/>
            <person name="Mondo S."/>
            <person name="Nolan M."/>
            <person name="Ohm R."/>
            <person name="Pangilinan J."/>
            <person name="Park H.-J."/>
            <person name="Ramirez L."/>
            <person name="Alfaro M."/>
            <person name="Sun H."/>
            <person name="Tritt A."/>
            <person name="Yoshinaga Y."/>
            <person name="Zwiers L.-H."/>
            <person name="Turgeon B.G."/>
            <person name="Goodwin S.B."/>
            <person name="Spatafora J.W."/>
            <person name="Crous P.W."/>
            <person name="Grigoriev I.V."/>
        </authorList>
    </citation>
    <scope>NUCLEOTIDE SEQUENCE</scope>
    <source>
        <strain evidence="4 6">CBS 781.70</strain>
    </source>
</reference>
<evidence type="ECO:0000313" key="5">
    <source>
        <dbReference type="Proteomes" id="UP000504638"/>
    </source>
</evidence>